<name>A0A6B2L8C4_9EUKA</name>
<dbReference type="InterPro" id="IPR002641">
    <property type="entry name" value="PNPLA_dom"/>
</dbReference>
<protein>
    <recommendedName>
        <fullName evidence="5">PNPLA domain-containing protein</fullName>
    </recommendedName>
</protein>
<proteinExistence type="predicted"/>
<keyword evidence="1 4" id="KW-0378">Hydrolase</keyword>
<dbReference type="InterPro" id="IPR016035">
    <property type="entry name" value="Acyl_Trfase/lysoPLipase"/>
</dbReference>
<dbReference type="GO" id="GO:0004620">
    <property type="term" value="F:phospholipase activity"/>
    <property type="evidence" value="ECO:0007669"/>
    <property type="project" value="TreeGrafter"/>
</dbReference>
<evidence type="ECO:0000259" key="5">
    <source>
        <dbReference type="PROSITE" id="PS51635"/>
    </source>
</evidence>
<dbReference type="AlphaFoldDB" id="A0A6B2L8C4"/>
<feature type="short sequence motif" description="GXGXXG" evidence="4">
    <location>
        <begin position="20"/>
        <end position="25"/>
    </location>
</feature>
<evidence type="ECO:0000256" key="3">
    <source>
        <dbReference type="ARBA" id="ARBA00023098"/>
    </source>
</evidence>
<dbReference type="Gene3D" id="3.40.1090.10">
    <property type="entry name" value="Cytosolic phospholipase A2 catalytic domain"/>
    <property type="match status" value="1"/>
</dbReference>
<dbReference type="EMBL" id="GIBP01004099">
    <property type="protein sequence ID" value="NDV33068.1"/>
    <property type="molecule type" value="Transcribed_RNA"/>
</dbReference>
<dbReference type="Pfam" id="PF01734">
    <property type="entry name" value="Patatin"/>
    <property type="match status" value="1"/>
</dbReference>
<dbReference type="GO" id="GO:0006631">
    <property type="term" value="P:fatty acid metabolic process"/>
    <property type="evidence" value="ECO:0007669"/>
    <property type="project" value="TreeGrafter"/>
</dbReference>
<evidence type="ECO:0000256" key="2">
    <source>
        <dbReference type="ARBA" id="ARBA00022963"/>
    </source>
</evidence>
<keyword evidence="2 4" id="KW-0442">Lipid degradation</keyword>
<dbReference type="GO" id="GO:0016020">
    <property type="term" value="C:membrane"/>
    <property type="evidence" value="ECO:0007669"/>
    <property type="project" value="TreeGrafter"/>
</dbReference>
<reference evidence="6" key="1">
    <citation type="journal article" date="2020" name="J. Eukaryot. Microbiol.">
        <title>De novo Sequencing, Assembly and Annotation of the Transcriptome for the Free-Living Testate Amoeba Arcella intermedia.</title>
        <authorList>
            <person name="Ribeiro G.M."/>
            <person name="Porfirio-Sousa A.L."/>
            <person name="Maurer-Alcala X.X."/>
            <person name="Katz L.A."/>
            <person name="Lahr D.J.G."/>
        </authorList>
    </citation>
    <scope>NUCLEOTIDE SEQUENCE</scope>
</reference>
<evidence type="ECO:0000313" key="6">
    <source>
        <dbReference type="EMBL" id="NDV33068.1"/>
    </source>
</evidence>
<organism evidence="6">
    <name type="scientific">Arcella intermedia</name>
    <dbReference type="NCBI Taxonomy" id="1963864"/>
    <lineage>
        <taxon>Eukaryota</taxon>
        <taxon>Amoebozoa</taxon>
        <taxon>Tubulinea</taxon>
        <taxon>Elardia</taxon>
        <taxon>Arcellinida</taxon>
        <taxon>Sphaerothecina</taxon>
        <taxon>Arcellidae</taxon>
        <taxon>Arcella</taxon>
    </lineage>
</organism>
<keyword evidence="3 4" id="KW-0443">Lipid metabolism</keyword>
<dbReference type="PROSITE" id="PS51635">
    <property type="entry name" value="PNPLA"/>
    <property type="match status" value="1"/>
</dbReference>
<feature type="active site" description="Nucleophile" evidence="4">
    <location>
        <position position="54"/>
    </location>
</feature>
<evidence type="ECO:0000256" key="1">
    <source>
        <dbReference type="ARBA" id="ARBA00022801"/>
    </source>
</evidence>
<feature type="short sequence motif" description="DGA/G" evidence="4">
    <location>
        <begin position="216"/>
        <end position="218"/>
    </location>
</feature>
<dbReference type="SUPFAM" id="SSF52151">
    <property type="entry name" value="FabD/lysophospholipase-like"/>
    <property type="match status" value="1"/>
</dbReference>
<feature type="domain" description="PNPLA" evidence="5">
    <location>
        <begin position="16"/>
        <end position="229"/>
    </location>
</feature>
<dbReference type="PANTHER" id="PTHR24185:SF1">
    <property type="entry name" value="CALCIUM-INDEPENDENT PHOSPHOLIPASE A2-GAMMA"/>
    <property type="match status" value="1"/>
</dbReference>
<evidence type="ECO:0000256" key="4">
    <source>
        <dbReference type="PROSITE-ProRule" id="PRU01161"/>
    </source>
</evidence>
<dbReference type="GO" id="GO:0016042">
    <property type="term" value="P:lipid catabolic process"/>
    <property type="evidence" value="ECO:0007669"/>
    <property type="project" value="UniProtKB-UniRule"/>
</dbReference>
<feature type="short sequence motif" description="GXSXG" evidence="4">
    <location>
        <begin position="52"/>
        <end position="56"/>
    </location>
</feature>
<feature type="active site" description="Proton acceptor" evidence="4">
    <location>
        <position position="216"/>
    </location>
</feature>
<dbReference type="PANTHER" id="PTHR24185">
    <property type="entry name" value="CALCIUM-INDEPENDENT PHOSPHOLIPASE A2-GAMMA"/>
    <property type="match status" value="1"/>
</dbReference>
<accession>A0A6B2L8C4</accession>
<sequence length="345" mass="38672">MGLFKKLPQNKGPRILSLDGGGTRGLVSLMMLIQIEKMMKRPIHELFDMVVGTSTGGIIAVLIGVKKYPIEKIKEIYLNLCTRSFKTHSEDDKQEPDIKSPRGAGLFSSVINLSTFLKTGSWYRTSTFENLIRSTIHEQTMIGANLETEAKVCLVSAKMNQQPVQPYLFRTYNTPPTTKPLNEGECFTEIWQAVRSTTSAPGYFDPLEKDGSIYRDGGMIANNPAGVAVCESKMLWPESNVHILLSLGTGKPPSTFVEDPNSWKHLGNQIVNSCTDTEQIHNILSILLPSPTYFRIQPEDPSVSIGMDEVAPDKLTKLLKFIDEWIVQNQSLFKKICARLEEWFL</sequence>